<evidence type="ECO:0000313" key="3">
    <source>
        <dbReference type="Proteomes" id="UP001225906"/>
    </source>
</evidence>
<dbReference type="SUPFAM" id="SSF140931">
    <property type="entry name" value="Fic-like"/>
    <property type="match status" value="1"/>
</dbReference>
<dbReference type="Pfam" id="PF02661">
    <property type="entry name" value="Fic"/>
    <property type="match status" value="1"/>
</dbReference>
<dbReference type="EMBL" id="JAVCAP010000001">
    <property type="protein sequence ID" value="MDP8566438.1"/>
    <property type="molecule type" value="Genomic_DNA"/>
</dbReference>
<feature type="domain" description="Fido" evidence="1">
    <location>
        <begin position="120"/>
        <end position="277"/>
    </location>
</feature>
<dbReference type="Pfam" id="PF13776">
    <property type="entry name" value="DUF4172"/>
    <property type="match status" value="1"/>
</dbReference>
<dbReference type="Proteomes" id="UP001225906">
    <property type="component" value="Unassembled WGS sequence"/>
</dbReference>
<reference evidence="3" key="1">
    <citation type="journal article" date="2019" name="Int. J. Syst. Evol. Microbiol.">
        <title>The Global Catalogue of Microorganisms (GCM) 10K type strain sequencing project: providing services to taxonomists for standard genome sequencing and annotation.</title>
        <authorList>
            <consortium name="The Broad Institute Genomics Platform"/>
            <consortium name="The Broad Institute Genome Sequencing Center for Infectious Disease"/>
            <person name="Wu L."/>
            <person name="Ma J."/>
        </authorList>
    </citation>
    <scope>NUCLEOTIDE SEQUENCE [LARGE SCALE GENOMIC DNA]</scope>
    <source>
        <strain evidence="3">VKM B-3159</strain>
    </source>
</reference>
<dbReference type="RefSeq" id="WP_306388139.1">
    <property type="nucleotide sequence ID" value="NZ_JAVCAP010000001.1"/>
</dbReference>
<dbReference type="Gene3D" id="1.10.3290.10">
    <property type="entry name" value="Fido-like domain"/>
    <property type="match status" value="1"/>
</dbReference>
<dbReference type="InterPro" id="IPR036597">
    <property type="entry name" value="Fido-like_dom_sf"/>
</dbReference>
<protein>
    <submittedName>
        <fullName evidence="2">Fic family protein</fullName>
    </submittedName>
</protein>
<comment type="caution">
    <text evidence="2">The sequence shown here is derived from an EMBL/GenBank/DDBJ whole genome shotgun (WGS) entry which is preliminary data.</text>
</comment>
<proteinExistence type="predicted"/>
<evidence type="ECO:0000313" key="2">
    <source>
        <dbReference type="EMBL" id="MDP8566438.1"/>
    </source>
</evidence>
<name>A0ABT9JPD8_9PROT</name>
<dbReference type="PANTHER" id="PTHR13504:SF33">
    <property type="entry name" value="FIC FAMILY PROTEIN"/>
    <property type="match status" value="1"/>
</dbReference>
<dbReference type="PROSITE" id="PS51459">
    <property type="entry name" value="FIDO"/>
    <property type="match status" value="1"/>
</dbReference>
<dbReference type="InterPro" id="IPR025230">
    <property type="entry name" value="DUF4172"/>
</dbReference>
<sequence length="373" mass="41566">MNSGDHPKYIWQSADWPQWTFATAALLPLLSEANLERGKLLGAIQTLGFKLAAETSLRTLTNDVVKSSAIEGEHLNNEMVKSSLARKLGLNIGGLLPSSRQVDGIVEMILDATQNHVHPLTDARLFGWHAALFPNGYSGMHQITTAAYRTDADGPMQVVSGGIGHETVHYEAPPASIIAVEMQLFLDWFNQSPDTDPLLKAWLAHLWFVSLHPFEDGNGRIARAIGDMALAKADQSTQRFYSLSTQIQLEREDYYLQLEMAQKGTMDITNWLHWFLSCLLRAIQQANQDLKGVVYLTQVSQRSPNGALNERQIKMLDKLMHNFEGHLTTGKWATLTKCSTDTALRDITELVTIGVLAKAGESKRTAHYVLTWE</sequence>
<dbReference type="PANTHER" id="PTHR13504">
    <property type="entry name" value="FIDO DOMAIN-CONTAINING PROTEIN DDB_G0283145"/>
    <property type="match status" value="1"/>
</dbReference>
<organism evidence="2 3">
    <name type="scientific">Methylophilus aquaticus</name>
    <dbReference type="NCBI Taxonomy" id="1971610"/>
    <lineage>
        <taxon>Bacteria</taxon>
        <taxon>Pseudomonadati</taxon>
        <taxon>Pseudomonadota</taxon>
        <taxon>Betaproteobacteria</taxon>
        <taxon>Nitrosomonadales</taxon>
        <taxon>Methylophilaceae</taxon>
        <taxon>Methylophilus</taxon>
    </lineage>
</organism>
<evidence type="ECO:0000259" key="1">
    <source>
        <dbReference type="PROSITE" id="PS51459"/>
    </source>
</evidence>
<accession>A0ABT9JPD8</accession>
<keyword evidence="3" id="KW-1185">Reference proteome</keyword>
<gene>
    <name evidence="2" type="ORF">Q9291_01125</name>
</gene>
<dbReference type="InterPro" id="IPR003812">
    <property type="entry name" value="Fido"/>
</dbReference>
<dbReference type="InterPro" id="IPR040198">
    <property type="entry name" value="Fido_containing"/>
</dbReference>